<dbReference type="AlphaFoldDB" id="A0A2N3Q1J9"/>
<dbReference type="Proteomes" id="UP000233293">
    <property type="component" value="Unassembled WGS sequence"/>
</dbReference>
<keyword evidence="2" id="KW-1185">Reference proteome</keyword>
<comment type="caution">
    <text evidence="1">The sequence shown here is derived from an EMBL/GenBank/DDBJ whole genome shotgun (WGS) entry which is preliminary data.</text>
</comment>
<gene>
    <name evidence="1" type="ORF">CWS72_01095</name>
</gene>
<name>A0A2N3Q1J9_9PROT</name>
<sequence length="67" mass="7513">MNRHDDECELPLEQRLKGLRACLAHIREEALAYGQEDVAGHLAMACHILDGNVELMPSARSSNRRLS</sequence>
<evidence type="ECO:0000313" key="1">
    <source>
        <dbReference type="EMBL" id="PKU26471.1"/>
    </source>
</evidence>
<proteinExistence type="predicted"/>
<accession>A0A2N3Q1J9</accession>
<protein>
    <submittedName>
        <fullName evidence="1">Uncharacterized protein</fullName>
    </submittedName>
</protein>
<dbReference type="RefSeq" id="WP_101248702.1">
    <property type="nucleotide sequence ID" value="NZ_PIUM01000001.1"/>
</dbReference>
<organism evidence="1 2">
    <name type="scientific">Telmatospirillum siberiense</name>
    <dbReference type="NCBI Taxonomy" id="382514"/>
    <lineage>
        <taxon>Bacteria</taxon>
        <taxon>Pseudomonadati</taxon>
        <taxon>Pseudomonadota</taxon>
        <taxon>Alphaproteobacteria</taxon>
        <taxon>Rhodospirillales</taxon>
        <taxon>Rhodospirillaceae</taxon>
        <taxon>Telmatospirillum</taxon>
    </lineage>
</organism>
<evidence type="ECO:0000313" key="2">
    <source>
        <dbReference type="Proteomes" id="UP000233293"/>
    </source>
</evidence>
<reference evidence="2" key="1">
    <citation type="submission" date="2017-12" db="EMBL/GenBank/DDBJ databases">
        <title>Draft genome sequence of Telmatospirillum siberiense 26-4b1T, an acidotolerant peatland alphaproteobacterium potentially involved in sulfur cycling.</title>
        <authorList>
            <person name="Hausmann B."/>
            <person name="Pjevac P."/>
            <person name="Schreck K."/>
            <person name="Herbold C.W."/>
            <person name="Daims H."/>
            <person name="Wagner M."/>
            <person name="Pester M."/>
            <person name="Loy A."/>
        </authorList>
    </citation>
    <scope>NUCLEOTIDE SEQUENCE [LARGE SCALE GENOMIC DNA]</scope>
    <source>
        <strain evidence="2">26-4b1</strain>
    </source>
</reference>
<dbReference type="EMBL" id="PIUM01000001">
    <property type="protein sequence ID" value="PKU26471.1"/>
    <property type="molecule type" value="Genomic_DNA"/>
</dbReference>